<keyword evidence="3 8" id="KW-0812">Transmembrane</keyword>
<organism evidence="9 10">
    <name type="scientific">Lymnaea stagnalis</name>
    <name type="common">Great pond snail</name>
    <name type="synonym">Helix stagnalis</name>
    <dbReference type="NCBI Taxonomy" id="6523"/>
    <lineage>
        <taxon>Eukaryota</taxon>
        <taxon>Metazoa</taxon>
        <taxon>Spiralia</taxon>
        <taxon>Lophotrochozoa</taxon>
        <taxon>Mollusca</taxon>
        <taxon>Gastropoda</taxon>
        <taxon>Heterobranchia</taxon>
        <taxon>Euthyneura</taxon>
        <taxon>Panpulmonata</taxon>
        <taxon>Hygrophila</taxon>
        <taxon>Lymnaeoidea</taxon>
        <taxon>Lymnaeidae</taxon>
        <taxon>Lymnaea</taxon>
    </lineage>
</organism>
<dbReference type="GO" id="GO:0006883">
    <property type="term" value="P:intracellular sodium ion homeostasis"/>
    <property type="evidence" value="ECO:0007669"/>
    <property type="project" value="TreeGrafter"/>
</dbReference>
<protein>
    <submittedName>
        <fullName evidence="9">Uncharacterized protein</fullName>
    </submittedName>
</protein>
<reference evidence="9 10" key="1">
    <citation type="submission" date="2024-04" db="EMBL/GenBank/DDBJ databases">
        <authorList>
            <consortium name="Genoscope - CEA"/>
            <person name="William W."/>
        </authorList>
    </citation>
    <scope>NUCLEOTIDE SEQUENCE [LARGE SCALE GENOMIC DNA]</scope>
</reference>
<evidence type="ECO:0000256" key="4">
    <source>
        <dbReference type="ARBA" id="ARBA00022968"/>
    </source>
</evidence>
<keyword evidence="5 8" id="KW-1133">Transmembrane helix</keyword>
<dbReference type="InterPro" id="IPR038702">
    <property type="entry name" value="Na/K_ATPase_sub_beta_sf"/>
</dbReference>
<dbReference type="InterPro" id="IPR000402">
    <property type="entry name" value="Na/K_ATPase_sub_beta"/>
</dbReference>
<feature type="region of interest" description="Disordered" evidence="7">
    <location>
        <begin position="76"/>
        <end position="95"/>
    </location>
</feature>
<gene>
    <name evidence="9" type="ORF">GSLYS_00012754001</name>
</gene>
<feature type="transmembrane region" description="Helical" evidence="8">
    <location>
        <begin position="52"/>
        <end position="73"/>
    </location>
</feature>
<dbReference type="AlphaFoldDB" id="A0AAV2I1J0"/>
<dbReference type="GO" id="GO:1990573">
    <property type="term" value="P:potassium ion import across plasma membrane"/>
    <property type="evidence" value="ECO:0007669"/>
    <property type="project" value="TreeGrafter"/>
</dbReference>
<evidence type="ECO:0000256" key="2">
    <source>
        <dbReference type="ARBA" id="ARBA00005876"/>
    </source>
</evidence>
<evidence type="ECO:0000256" key="1">
    <source>
        <dbReference type="ARBA" id="ARBA00004606"/>
    </source>
</evidence>
<comment type="caution">
    <text evidence="9">The sequence shown here is derived from an EMBL/GenBank/DDBJ whole genome shotgun (WGS) entry which is preliminary data.</text>
</comment>
<dbReference type="EMBL" id="CAXITT010000318">
    <property type="protein sequence ID" value="CAL1538933.1"/>
    <property type="molecule type" value="Genomic_DNA"/>
</dbReference>
<evidence type="ECO:0000256" key="5">
    <source>
        <dbReference type="ARBA" id="ARBA00022989"/>
    </source>
</evidence>
<proteinExistence type="inferred from homology"/>
<evidence type="ECO:0000256" key="3">
    <source>
        <dbReference type="ARBA" id="ARBA00022692"/>
    </source>
</evidence>
<evidence type="ECO:0000313" key="9">
    <source>
        <dbReference type="EMBL" id="CAL1538933.1"/>
    </source>
</evidence>
<sequence>MAANPYDPITTTDFTKLTDDDWGLTLPPLRYKTYTGSSRFKYLCNELRKRPWCVIITLAVLCIVILISIVIGATSQKEGGHPTRHPTGDEPDWDPNNSLVFYPANKSILIRFNPENIDDVKTNVWSLHNVTEGYLLTEQLGDDFVTCNSTYQPFNKTCKNERTQFGSVCTEQNKYGYSDAQPCVFIQLNLPDNRVITPISKDSPLWEIAKAQPAGYSDSSRVPVTCAGTVSVNLFIFYYFLGKGHHINQEWILYFPNTGFPSYIYRRRDMSLPFLKPALFVQFPALKDEQLVHVTCTAWGQLYDFNKTLVKHDLLRTQFALYIRRG</sequence>
<dbReference type="Proteomes" id="UP001497497">
    <property type="component" value="Unassembled WGS sequence"/>
</dbReference>
<comment type="subcellular location">
    <subcellularLocation>
        <location evidence="1">Membrane</location>
        <topology evidence="1">Single-pass type II membrane protein</topology>
    </subcellularLocation>
</comment>
<dbReference type="GO" id="GO:0030007">
    <property type="term" value="P:intracellular potassium ion homeostasis"/>
    <property type="evidence" value="ECO:0007669"/>
    <property type="project" value="TreeGrafter"/>
</dbReference>
<dbReference type="Gene3D" id="2.60.40.1660">
    <property type="entry name" value="Na, k-atpase alpha subunit"/>
    <property type="match status" value="1"/>
</dbReference>
<dbReference type="GO" id="GO:0036376">
    <property type="term" value="P:sodium ion export across plasma membrane"/>
    <property type="evidence" value="ECO:0007669"/>
    <property type="project" value="TreeGrafter"/>
</dbReference>
<keyword evidence="10" id="KW-1185">Reference proteome</keyword>
<name>A0AAV2I1J0_LYMST</name>
<keyword evidence="4" id="KW-0735">Signal-anchor</keyword>
<dbReference type="Pfam" id="PF00287">
    <property type="entry name" value="Na_K-ATPase"/>
    <property type="match status" value="1"/>
</dbReference>
<dbReference type="GO" id="GO:0001671">
    <property type="term" value="F:ATPase activator activity"/>
    <property type="evidence" value="ECO:0007669"/>
    <property type="project" value="TreeGrafter"/>
</dbReference>
<dbReference type="PANTHER" id="PTHR11523">
    <property type="entry name" value="SODIUM/POTASSIUM-DEPENDENT ATPASE BETA SUBUNIT"/>
    <property type="match status" value="1"/>
</dbReference>
<comment type="similarity">
    <text evidence="2">Belongs to the X(+)/potassium ATPases subunit beta family.</text>
</comment>
<evidence type="ECO:0000313" key="10">
    <source>
        <dbReference type="Proteomes" id="UP001497497"/>
    </source>
</evidence>
<dbReference type="PANTHER" id="PTHR11523:SF28">
    <property type="entry name" value="NA_K-ATPASE BETA SUBUNIT ISOFORM 4-RELATED"/>
    <property type="match status" value="1"/>
</dbReference>
<evidence type="ECO:0000256" key="6">
    <source>
        <dbReference type="ARBA" id="ARBA00023136"/>
    </source>
</evidence>
<evidence type="ECO:0000256" key="7">
    <source>
        <dbReference type="SAM" id="MobiDB-lite"/>
    </source>
</evidence>
<keyword evidence="6 8" id="KW-0472">Membrane</keyword>
<accession>A0AAV2I1J0</accession>
<evidence type="ECO:0000256" key="8">
    <source>
        <dbReference type="SAM" id="Phobius"/>
    </source>
</evidence>
<dbReference type="GO" id="GO:0005890">
    <property type="term" value="C:sodium:potassium-exchanging ATPase complex"/>
    <property type="evidence" value="ECO:0007669"/>
    <property type="project" value="InterPro"/>
</dbReference>